<keyword evidence="6" id="KW-1185">Reference proteome</keyword>
<feature type="domain" description="Glycosyl transferase family 3" evidence="3">
    <location>
        <begin position="112"/>
        <end position="404"/>
    </location>
</feature>
<gene>
    <name evidence="5" type="ORF">EV356DRAFT_448942</name>
</gene>
<dbReference type="Pfam" id="PF02885">
    <property type="entry name" value="Glycos_trans_3N"/>
    <property type="match status" value="1"/>
</dbReference>
<dbReference type="FunFam" id="3.40.1030.10:FF:000010">
    <property type="entry name" value="Anthranilate phosphoribosyltransferase"/>
    <property type="match status" value="1"/>
</dbReference>
<evidence type="ECO:0008006" key="7">
    <source>
        <dbReference type="Google" id="ProtNLM"/>
    </source>
</evidence>
<dbReference type="AlphaFoldDB" id="A0A6A6H5J4"/>
<dbReference type="PANTHER" id="PTHR43285:SF2">
    <property type="entry name" value="ANTHRANILATE PHOSPHORIBOSYLTRANSFERASE"/>
    <property type="match status" value="1"/>
</dbReference>
<dbReference type="Pfam" id="PF00591">
    <property type="entry name" value="Glycos_transf_3"/>
    <property type="match status" value="1"/>
</dbReference>
<sequence>MSQATETVPKIVTITPLLRRLWPSPPKADPPVTASEVAAAISHIFTNSLSSVQTGALLTALHFTGEDRKADVIALSAAAMRNAAARIDTKALEKAVKRRGESKATGGYHGYLCDIVGTGGDSHSTFNVSTTSSILASPLLLLSKHGNRASTSKSGSADLLESTAPQPPKLAAVTPEHLPSLYEKTNYAFLFAPHFHPGMRYVAPIRKELGWRTIFNLLGPLANPVHDTGLIEARVVGVARRDLGRTFAEALRLSGVKKAMVVCGEEELDEISCAGRTLCWRLVERATKGGAGDVEIEEFSLSPADFGFPSHALADVSPGKEPHENAEILLRILRNSLSSDNPILHFVLINTAALLVISGICDANESYMGSGDDGRVVSERGPGGGRWKEGVRRARWAIESGAALREWEAFVEATNQL</sequence>
<protein>
    <recommendedName>
        <fullName evidence="7">Anthranilate phosphoribosyltransferase</fullName>
    </recommendedName>
</protein>
<reference evidence="5" key="1">
    <citation type="journal article" date="2020" name="Stud. Mycol.">
        <title>101 Dothideomycetes genomes: a test case for predicting lifestyles and emergence of pathogens.</title>
        <authorList>
            <person name="Haridas S."/>
            <person name="Albert R."/>
            <person name="Binder M."/>
            <person name="Bloem J."/>
            <person name="Labutti K."/>
            <person name="Salamov A."/>
            <person name="Andreopoulos B."/>
            <person name="Baker S."/>
            <person name="Barry K."/>
            <person name="Bills G."/>
            <person name="Bluhm B."/>
            <person name="Cannon C."/>
            <person name="Castanera R."/>
            <person name="Culley D."/>
            <person name="Daum C."/>
            <person name="Ezra D."/>
            <person name="Gonzalez J."/>
            <person name="Henrissat B."/>
            <person name="Kuo A."/>
            <person name="Liang C."/>
            <person name="Lipzen A."/>
            <person name="Lutzoni F."/>
            <person name="Magnuson J."/>
            <person name="Mondo S."/>
            <person name="Nolan M."/>
            <person name="Ohm R."/>
            <person name="Pangilinan J."/>
            <person name="Park H.-J."/>
            <person name="Ramirez L."/>
            <person name="Alfaro M."/>
            <person name="Sun H."/>
            <person name="Tritt A."/>
            <person name="Yoshinaga Y."/>
            <person name="Zwiers L.-H."/>
            <person name="Turgeon B."/>
            <person name="Goodwin S."/>
            <person name="Spatafora J."/>
            <person name="Crous P."/>
            <person name="Grigoriev I."/>
        </authorList>
    </citation>
    <scope>NUCLEOTIDE SEQUENCE</scope>
    <source>
        <strain evidence="5">Tuck. ex Michener</strain>
    </source>
</reference>
<dbReference type="InterPro" id="IPR005940">
    <property type="entry name" value="Anthranilate_Pribosyl_Tfrase"/>
</dbReference>
<dbReference type="GO" id="GO:0000162">
    <property type="term" value="P:L-tryptophan biosynthetic process"/>
    <property type="evidence" value="ECO:0007669"/>
    <property type="project" value="InterPro"/>
</dbReference>
<dbReference type="NCBIfam" id="TIGR01245">
    <property type="entry name" value="trpD"/>
    <property type="match status" value="1"/>
</dbReference>
<evidence type="ECO:0000259" key="4">
    <source>
        <dbReference type="Pfam" id="PF02885"/>
    </source>
</evidence>
<accession>A0A6A6H5J4</accession>
<name>A0A6A6H5J4_VIRVR</name>
<feature type="domain" description="Glycosyl transferase family 3 N-terminal" evidence="4">
    <location>
        <begin position="30"/>
        <end position="84"/>
    </location>
</feature>
<dbReference type="OrthoDB" id="427800at2759"/>
<organism evidence="5 6">
    <name type="scientific">Viridothelium virens</name>
    <name type="common">Speckled blister lichen</name>
    <name type="synonym">Trypethelium virens</name>
    <dbReference type="NCBI Taxonomy" id="1048519"/>
    <lineage>
        <taxon>Eukaryota</taxon>
        <taxon>Fungi</taxon>
        <taxon>Dikarya</taxon>
        <taxon>Ascomycota</taxon>
        <taxon>Pezizomycotina</taxon>
        <taxon>Dothideomycetes</taxon>
        <taxon>Dothideomycetes incertae sedis</taxon>
        <taxon>Trypetheliales</taxon>
        <taxon>Trypetheliaceae</taxon>
        <taxon>Viridothelium</taxon>
    </lineage>
</organism>
<dbReference type="GO" id="GO:0004048">
    <property type="term" value="F:anthranilate phosphoribosyltransferase activity"/>
    <property type="evidence" value="ECO:0007669"/>
    <property type="project" value="InterPro"/>
</dbReference>
<evidence type="ECO:0000313" key="6">
    <source>
        <dbReference type="Proteomes" id="UP000800092"/>
    </source>
</evidence>
<dbReference type="InterPro" id="IPR035902">
    <property type="entry name" value="Nuc_phospho_transferase"/>
</dbReference>
<proteinExistence type="predicted"/>
<dbReference type="InterPro" id="IPR017459">
    <property type="entry name" value="Glycosyl_Trfase_fam3_N_dom"/>
</dbReference>
<evidence type="ECO:0000256" key="1">
    <source>
        <dbReference type="ARBA" id="ARBA00022676"/>
    </source>
</evidence>
<dbReference type="Gene3D" id="1.20.970.10">
    <property type="entry name" value="Transferase, Pyrimidine Nucleoside Phosphorylase, Chain C"/>
    <property type="match status" value="1"/>
</dbReference>
<dbReference type="InterPro" id="IPR036320">
    <property type="entry name" value="Glycosyl_Trfase_fam3_N_dom_sf"/>
</dbReference>
<dbReference type="InterPro" id="IPR000312">
    <property type="entry name" value="Glycosyl_Trfase_fam3"/>
</dbReference>
<evidence type="ECO:0000259" key="3">
    <source>
        <dbReference type="Pfam" id="PF00591"/>
    </source>
</evidence>
<dbReference type="PANTHER" id="PTHR43285">
    <property type="entry name" value="ANTHRANILATE PHOSPHORIBOSYLTRANSFERASE"/>
    <property type="match status" value="1"/>
</dbReference>
<evidence type="ECO:0000313" key="5">
    <source>
        <dbReference type="EMBL" id="KAF2233197.1"/>
    </source>
</evidence>
<dbReference type="SUPFAM" id="SSF47648">
    <property type="entry name" value="Nucleoside phosphorylase/phosphoribosyltransferase N-terminal domain"/>
    <property type="match status" value="1"/>
</dbReference>
<dbReference type="SUPFAM" id="SSF52418">
    <property type="entry name" value="Nucleoside phosphorylase/phosphoribosyltransferase catalytic domain"/>
    <property type="match status" value="1"/>
</dbReference>
<dbReference type="GO" id="GO:0005829">
    <property type="term" value="C:cytosol"/>
    <property type="evidence" value="ECO:0007669"/>
    <property type="project" value="TreeGrafter"/>
</dbReference>
<dbReference type="Gene3D" id="3.40.1030.10">
    <property type="entry name" value="Nucleoside phosphorylase/phosphoribosyltransferase catalytic domain"/>
    <property type="match status" value="1"/>
</dbReference>
<evidence type="ECO:0000256" key="2">
    <source>
        <dbReference type="ARBA" id="ARBA00022679"/>
    </source>
</evidence>
<dbReference type="EMBL" id="ML991809">
    <property type="protein sequence ID" value="KAF2233197.1"/>
    <property type="molecule type" value="Genomic_DNA"/>
</dbReference>
<keyword evidence="1" id="KW-0328">Glycosyltransferase</keyword>
<keyword evidence="2" id="KW-0808">Transferase</keyword>
<dbReference type="Proteomes" id="UP000800092">
    <property type="component" value="Unassembled WGS sequence"/>
</dbReference>